<gene>
    <name evidence="3" type="ORF">BXY64_3694</name>
</gene>
<accession>A0A419WMT8</accession>
<dbReference type="Pfam" id="PF13443">
    <property type="entry name" value="HTH_26"/>
    <property type="match status" value="1"/>
</dbReference>
<name>A0A419WMT8_9BACT</name>
<dbReference type="GO" id="GO:0003677">
    <property type="term" value="F:DNA binding"/>
    <property type="evidence" value="ECO:0007669"/>
    <property type="project" value="InterPro"/>
</dbReference>
<dbReference type="AlphaFoldDB" id="A0A419WMT8"/>
<feature type="domain" description="HTH cro/C1-type" evidence="2">
    <location>
        <begin position="7"/>
        <end position="58"/>
    </location>
</feature>
<keyword evidence="4" id="KW-1185">Reference proteome</keyword>
<feature type="coiled-coil region" evidence="1">
    <location>
        <begin position="94"/>
        <end position="128"/>
    </location>
</feature>
<evidence type="ECO:0000256" key="1">
    <source>
        <dbReference type="SAM" id="Coils"/>
    </source>
</evidence>
<dbReference type="Proteomes" id="UP000284531">
    <property type="component" value="Unassembled WGS sequence"/>
</dbReference>
<evidence type="ECO:0000259" key="2">
    <source>
        <dbReference type="Pfam" id="PF13443"/>
    </source>
</evidence>
<proteinExistence type="predicted"/>
<dbReference type="InterPro" id="IPR010982">
    <property type="entry name" value="Lambda_DNA-bd_dom_sf"/>
</dbReference>
<organism evidence="3 4">
    <name type="scientific">Marinifilum flexuosum</name>
    <dbReference type="NCBI Taxonomy" id="1117708"/>
    <lineage>
        <taxon>Bacteria</taxon>
        <taxon>Pseudomonadati</taxon>
        <taxon>Bacteroidota</taxon>
        <taxon>Bacteroidia</taxon>
        <taxon>Marinilabiliales</taxon>
        <taxon>Marinifilaceae</taxon>
    </lineage>
</organism>
<keyword evidence="1" id="KW-0175">Coiled coil</keyword>
<reference evidence="3 4" key="1">
    <citation type="submission" date="2018-09" db="EMBL/GenBank/DDBJ databases">
        <title>Genomic Encyclopedia of Archaeal and Bacterial Type Strains, Phase II (KMG-II): from individual species to whole genera.</title>
        <authorList>
            <person name="Goeker M."/>
        </authorList>
    </citation>
    <scope>NUCLEOTIDE SEQUENCE [LARGE SCALE GENOMIC DNA]</scope>
    <source>
        <strain evidence="3 4">DSM 21950</strain>
    </source>
</reference>
<sequence>MIKGFLLKQLLIDKFGSVKEAAEKIGTTEQNLHKLIRADKISTGILNKLAKAMKISEAKVLEKIEGINTSSSNYNVNTINNDVSVRDHQSHYESDVVKQLREELEETKKELAKTKDELLEMYRKEMRKE</sequence>
<dbReference type="OrthoDB" id="997766at2"/>
<evidence type="ECO:0000313" key="3">
    <source>
        <dbReference type="EMBL" id="RKD96748.1"/>
    </source>
</evidence>
<evidence type="ECO:0000313" key="4">
    <source>
        <dbReference type="Proteomes" id="UP000284531"/>
    </source>
</evidence>
<dbReference type="EMBL" id="RAPQ01000012">
    <property type="protein sequence ID" value="RKD96748.1"/>
    <property type="molecule type" value="Genomic_DNA"/>
</dbReference>
<dbReference type="RefSeq" id="WP_120241405.1">
    <property type="nucleotide sequence ID" value="NZ_RAPQ01000012.1"/>
</dbReference>
<dbReference type="InterPro" id="IPR001387">
    <property type="entry name" value="Cro/C1-type_HTH"/>
</dbReference>
<comment type="caution">
    <text evidence="3">The sequence shown here is derived from an EMBL/GenBank/DDBJ whole genome shotgun (WGS) entry which is preliminary data.</text>
</comment>
<protein>
    <recommendedName>
        <fullName evidence="2">HTH cro/C1-type domain-containing protein</fullName>
    </recommendedName>
</protein>
<dbReference type="SUPFAM" id="SSF47413">
    <property type="entry name" value="lambda repressor-like DNA-binding domains"/>
    <property type="match status" value="1"/>
</dbReference>